<dbReference type="STRING" id="56723.ENSLBEP00000025324"/>
<dbReference type="Ensembl" id="ENSLBET00000026609.1">
    <property type="protein sequence ID" value="ENSLBEP00000025324.1"/>
    <property type="gene ID" value="ENSLBEG00000019303.1"/>
</dbReference>
<dbReference type="Proteomes" id="UP000261660">
    <property type="component" value="Unplaced"/>
</dbReference>
<name>A0A3Q3G100_9LABR</name>
<keyword evidence="1" id="KW-0677">Repeat</keyword>
<sequence length="561" mass="63843">MNITAHNLACTKAVGKHHCAVFSNQTGKTPIKDMFSDLKDGRKLLELLEGLTGSVLVKRGSTRVHSLNNVNKVLQVLHQNNVDLVNIGGTDIVDGNHKLTLGLIWSIILHWQVKDIMKDIMSNLQQTNSEKILLSWVRQCTRSYPEVNVLNFTTSWADGLALNSILHHFSPVERLDHAFTVAKDQLAIEKLLDSEDVAVQLPDKKSIIMYITSLFAVLPKDVSMESIREVETLPRKYKVESEDSSPGLGAQVKYTTQLSKQLAQNGLTHLVFFLFNISRCAFMCKNPQNSEVSHCASPDRMKADMEGSLLEVDLDSYQTTLEEVLTWLLSAEDALQIQDEVSDDVEEVKDQFHTHEAFMMELTAHQSSVGNVLQAGNQLIAQANLIEEEEDEIREQMTLLNARWEGLRVASMDRQARLHEVLMDLQQQQLQQLSDWLSLTEERIRKIETEPSAHDVELYKEQIEQHKELQNDLEAEQVKVNSLTHMVVVVDENSGESATAVLEEQLQSLGERWAAVCRWTEERWNKLQEVFMVWQQLLSDQVWTFSYSLPLSYTCIFLTSC</sequence>
<dbReference type="Pfam" id="PF00435">
    <property type="entry name" value="Spectrin"/>
    <property type="match status" value="2"/>
</dbReference>
<evidence type="ECO:0000313" key="5">
    <source>
        <dbReference type="Ensembl" id="ENSLBEP00000025324.1"/>
    </source>
</evidence>
<evidence type="ECO:0000256" key="2">
    <source>
        <dbReference type="ARBA" id="ARBA00023203"/>
    </source>
</evidence>
<evidence type="ECO:0000313" key="6">
    <source>
        <dbReference type="Proteomes" id="UP000261660"/>
    </source>
</evidence>
<dbReference type="InterPro" id="IPR018159">
    <property type="entry name" value="Spectrin/alpha-actinin"/>
</dbReference>
<evidence type="ECO:0000259" key="4">
    <source>
        <dbReference type="PROSITE" id="PS50021"/>
    </source>
</evidence>
<dbReference type="PROSITE" id="PS00020">
    <property type="entry name" value="ACTININ_2"/>
    <property type="match status" value="1"/>
</dbReference>
<feature type="domain" description="Calponin-homology (CH)" evidence="4">
    <location>
        <begin position="13"/>
        <end position="112"/>
    </location>
</feature>
<dbReference type="InParanoid" id="A0A3Q3G100"/>
<dbReference type="InterPro" id="IPR001715">
    <property type="entry name" value="CH_dom"/>
</dbReference>
<dbReference type="GO" id="GO:0003779">
    <property type="term" value="F:actin binding"/>
    <property type="evidence" value="ECO:0007669"/>
    <property type="project" value="UniProtKB-KW"/>
</dbReference>
<dbReference type="InterPro" id="IPR001589">
    <property type="entry name" value="Actinin_actin-bd_CS"/>
</dbReference>
<accession>A0A3Q3G100</accession>
<dbReference type="PANTHER" id="PTHR11915">
    <property type="entry name" value="SPECTRIN/FILAMIN RELATED CYTOSKELETAL PROTEIN"/>
    <property type="match status" value="1"/>
</dbReference>
<dbReference type="SMART" id="SM00033">
    <property type="entry name" value="CH"/>
    <property type="match status" value="2"/>
</dbReference>
<keyword evidence="3" id="KW-0175">Coiled coil</keyword>
<dbReference type="InterPro" id="IPR036872">
    <property type="entry name" value="CH_dom_sf"/>
</dbReference>
<dbReference type="GeneTree" id="ENSGT00940000153467"/>
<reference evidence="5" key="2">
    <citation type="submission" date="2025-09" db="UniProtKB">
        <authorList>
            <consortium name="Ensembl"/>
        </authorList>
    </citation>
    <scope>IDENTIFICATION</scope>
</reference>
<reference evidence="5" key="1">
    <citation type="submission" date="2025-08" db="UniProtKB">
        <authorList>
            <consortium name="Ensembl"/>
        </authorList>
    </citation>
    <scope>IDENTIFICATION</scope>
</reference>
<evidence type="ECO:0000256" key="3">
    <source>
        <dbReference type="SAM" id="Coils"/>
    </source>
</evidence>
<keyword evidence="6" id="KW-1185">Reference proteome</keyword>
<proteinExistence type="predicted"/>
<dbReference type="SMART" id="SM00150">
    <property type="entry name" value="SPEC"/>
    <property type="match status" value="2"/>
</dbReference>
<dbReference type="CDD" id="cd00176">
    <property type="entry name" value="SPEC"/>
    <property type="match status" value="1"/>
</dbReference>
<feature type="coiled-coil region" evidence="3">
    <location>
        <begin position="456"/>
        <end position="486"/>
    </location>
</feature>
<dbReference type="SUPFAM" id="SSF46966">
    <property type="entry name" value="Spectrin repeat"/>
    <property type="match status" value="2"/>
</dbReference>
<dbReference type="Gene3D" id="1.20.58.60">
    <property type="match status" value="2"/>
</dbReference>
<dbReference type="PROSITE" id="PS50021">
    <property type="entry name" value="CH"/>
    <property type="match status" value="2"/>
</dbReference>
<dbReference type="AlphaFoldDB" id="A0A3Q3G100"/>
<protein>
    <recommendedName>
        <fullName evidence="4">Calponin-homology (CH) domain-containing protein</fullName>
    </recommendedName>
</protein>
<feature type="domain" description="Calponin-homology (CH)" evidence="4">
    <location>
        <begin position="127"/>
        <end position="238"/>
    </location>
</feature>
<dbReference type="FunFam" id="1.20.58.60:FF:000118">
    <property type="entry name" value="Dystrophin"/>
    <property type="match status" value="1"/>
</dbReference>
<organism evidence="5 6">
    <name type="scientific">Labrus bergylta</name>
    <name type="common">ballan wrasse</name>
    <dbReference type="NCBI Taxonomy" id="56723"/>
    <lineage>
        <taxon>Eukaryota</taxon>
        <taxon>Metazoa</taxon>
        <taxon>Chordata</taxon>
        <taxon>Craniata</taxon>
        <taxon>Vertebrata</taxon>
        <taxon>Euteleostomi</taxon>
        <taxon>Actinopterygii</taxon>
        <taxon>Neopterygii</taxon>
        <taxon>Teleostei</taxon>
        <taxon>Neoteleostei</taxon>
        <taxon>Acanthomorphata</taxon>
        <taxon>Eupercaria</taxon>
        <taxon>Labriformes</taxon>
        <taxon>Labridae</taxon>
        <taxon>Labrus</taxon>
    </lineage>
</organism>
<dbReference type="InterPro" id="IPR002017">
    <property type="entry name" value="Spectrin_repeat"/>
</dbReference>
<dbReference type="SUPFAM" id="SSF47576">
    <property type="entry name" value="Calponin-homology domain, CH-domain"/>
    <property type="match status" value="1"/>
</dbReference>
<dbReference type="Pfam" id="PF00307">
    <property type="entry name" value="CH"/>
    <property type="match status" value="2"/>
</dbReference>
<dbReference type="Gene3D" id="1.10.418.10">
    <property type="entry name" value="Calponin-like domain"/>
    <property type="match status" value="2"/>
</dbReference>
<dbReference type="FunFam" id="1.20.58.60:FF:000075">
    <property type="entry name" value="utrophin isoform X1"/>
    <property type="match status" value="1"/>
</dbReference>
<evidence type="ECO:0000256" key="1">
    <source>
        <dbReference type="ARBA" id="ARBA00022737"/>
    </source>
</evidence>
<keyword evidence="2" id="KW-0009">Actin-binding</keyword>